<organism evidence="2 3">
    <name type="scientific">Aeromicrobium halocynthiae</name>
    <dbReference type="NCBI Taxonomy" id="560557"/>
    <lineage>
        <taxon>Bacteria</taxon>
        <taxon>Bacillati</taxon>
        <taxon>Actinomycetota</taxon>
        <taxon>Actinomycetes</taxon>
        <taxon>Propionibacteriales</taxon>
        <taxon>Nocardioidaceae</taxon>
        <taxon>Aeromicrobium</taxon>
    </lineage>
</organism>
<dbReference type="EMBL" id="BAAAPY010000001">
    <property type="protein sequence ID" value="GAA2071946.1"/>
    <property type="molecule type" value="Genomic_DNA"/>
</dbReference>
<reference evidence="2 3" key="1">
    <citation type="journal article" date="2019" name="Int. J. Syst. Evol. Microbiol.">
        <title>The Global Catalogue of Microorganisms (GCM) 10K type strain sequencing project: providing services to taxonomists for standard genome sequencing and annotation.</title>
        <authorList>
            <consortium name="The Broad Institute Genomics Platform"/>
            <consortium name="The Broad Institute Genome Sequencing Center for Infectious Disease"/>
            <person name="Wu L."/>
            <person name="Ma J."/>
        </authorList>
    </citation>
    <scope>NUCLEOTIDE SEQUENCE [LARGE SCALE GENOMIC DNA]</scope>
    <source>
        <strain evidence="2 3">JCM 15749</strain>
    </source>
</reference>
<name>A0ABN2VU35_9ACTN</name>
<proteinExistence type="predicted"/>
<gene>
    <name evidence="2" type="ORF">GCM10009821_07430</name>
</gene>
<dbReference type="Proteomes" id="UP001501480">
    <property type="component" value="Unassembled WGS sequence"/>
</dbReference>
<evidence type="ECO:0000313" key="3">
    <source>
        <dbReference type="Proteomes" id="UP001501480"/>
    </source>
</evidence>
<evidence type="ECO:0000256" key="1">
    <source>
        <dbReference type="SAM" id="MobiDB-lite"/>
    </source>
</evidence>
<sequence>MSASDDRPPGAVARSFTYRLSGDRQQQAVLDDFRTAAMLGVHALGIEDAAGPRIVVRCETEDDAILVDHVVREIDPGAARIGRRTPPATTPRTGEPTDLAP</sequence>
<keyword evidence="3" id="KW-1185">Reference proteome</keyword>
<feature type="region of interest" description="Disordered" evidence="1">
    <location>
        <begin position="77"/>
        <end position="101"/>
    </location>
</feature>
<protein>
    <recommendedName>
        <fullName evidence="4">DUF2470 domain-containing protein</fullName>
    </recommendedName>
</protein>
<evidence type="ECO:0008006" key="4">
    <source>
        <dbReference type="Google" id="ProtNLM"/>
    </source>
</evidence>
<comment type="caution">
    <text evidence="2">The sequence shown here is derived from an EMBL/GenBank/DDBJ whole genome shotgun (WGS) entry which is preliminary data.</text>
</comment>
<dbReference type="RefSeq" id="WP_344324475.1">
    <property type="nucleotide sequence ID" value="NZ_BAAAPY010000001.1"/>
</dbReference>
<accession>A0ABN2VU35</accession>
<evidence type="ECO:0000313" key="2">
    <source>
        <dbReference type="EMBL" id="GAA2071946.1"/>
    </source>
</evidence>